<evidence type="ECO:0000313" key="2">
    <source>
        <dbReference type="EMBL" id="KAL3069089.1"/>
    </source>
</evidence>
<keyword evidence="1" id="KW-0812">Transmembrane</keyword>
<gene>
    <name evidence="2" type="ORF">niasHT_034319</name>
</gene>
<dbReference type="AlphaFoldDB" id="A0ABD2HNX9"/>
<keyword evidence="1" id="KW-1133">Transmembrane helix</keyword>
<comment type="caution">
    <text evidence="2">The sequence shown here is derived from an EMBL/GenBank/DDBJ whole genome shotgun (WGS) entry which is preliminary data.</text>
</comment>
<keyword evidence="3" id="KW-1185">Reference proteome</keyword>
<sequence>MQNRIINIADKCEGVGRVKRGRGGGWRTAKNCGQKQEKDGTLIGGQSNGQSYGHEPIVLQMSNVNEWAVEWIKRSIGVYSEDYTKPIEFLDTAHLHSFAQHLLSKPCDNATALVEKLSCSLDTNCSGATVLLVLVFIIQAIILI</sequence>
<feature type="transmembrane region" description="Helical" evidence="1">
    <location>
        <begin position="126"/>
        <end position="143"/>
    </location>
</feature>
<name>A0ABD2HNX9_9BILA</name>
<reference evidence="2 3" key="1">
    <citation type="submission" date="2024-10" db="EMBL/GenBank/DDBJ databases">
        <authorList>
            <person name="Kim D."/>
        </authorList>
    </citation>
    <scope>NUCLEOTIDE SEQUENCE [LARGE SCALE GENOMIC DNA]</scope>
    <source>
        <strain evidence="2">BH-2024</strain>
    </source>
</reference>
<accession>A0ABD2HNX9</accession>
<evidence type="ECO:0000256" key="1">
    <source>
        <dbReference type="SAM" id="Phobius"/>
    </source>
</evidence>
<dbReference type="EMBL" id="JBICBT010001397">
    <property type="protein sequence ID" value="KAL3069089.1"/>
    <property type="molecule type" value="Genomic_DNA"/>
</dbReference>
<proteinExistence type="predicted"/>
<keyword evidence="1" id="KW-0472">Membrane</keyword>
<dbReference type="Proteomes" id="UP001620626">
    <property type="component" value="Unassembled WGS sequence"/>
</dbReference>
<organism evidence="2 3">
    <name type="scientific">Heterodera trifolii</name>
    <dbReference type="NCBI Taxonomy" id="157864"/>
    <lineage>
        <taxon>Eukaryota</taxon>
        <taxon>Metazoa</taxon>
        <taxon>Ecdysozoa</taxon>
        <taxon>Nematoda</taxon>
        <taxon>Chromadorea</taxon>
        <taxon>Rhabditida</taxon>
        <taxon>Tylenchina</taxon>
        <taxon>Tylenchomorpha</taxon>
        <taxon>Tylenchoidea</taxon>
        <taxon>Heteroderidae</taxon>
        <taxon>Heteroderinae</taxon>
        <taxon>Heterodera</taxon>
    </lineage>
</organism>
<protein>
    <submittedName>
        <fullName evidence="2">Uncharacterized protein</fullName>
    </submittedName>
</protein>
<evidence type="ECO:0000313" key="3">
    <source>
        <dbReference type="Proteomes" id="UP001620626"/>
    </source>
</evidence>